<reference evidence="2" key="2">
    <citation type="submission" date="2015-01" db="EMBL/GenBank/DDBJ databases">
        <title>Evolutionary Origins and Diversification of the Mycorrhizal Mutualists.</title>
        <authorList>
            <consortium name="DOE Joint Genome Institute"/>
            <consortium name="Mycorrhizal Genomics Consortium"/>
            <person name="Kohler A."/>
            <person name="Kuo A."/>
            <person name="Nagy L.G."/>
            <person name="Floudas D."/>
            <person name="Copeland A."/>
            <person name="Barry K.W."/>
            <person name="Cichocki N."/>
            <person name="Veneault-Fourrey C."/>
            <person name="LaButti K."/>
            <person name="Lindquist E.A."/>
            <person name="Lipzen A."/>
            <person name="Lundell T."/>
            <person name="Morin E."/>
            <person name="Murat C."/>
            <person name="Riley R."/>
            <person name="Ohm R."/>
            <person name="Sun H."/>
            <person name="Tunlid A."/>
            <person name="Henrissat B."/>
            <person name="Grigoriev I.V."/>
            <person name="Hibbett D.S."/>
            <person name="Martin F."/>
        </authorList>
    </citation>
    <scope>NUCLEOTIDE SEQUENCE [LARGE SCALE GENOMIC DNA]</scope>
    <source>
        <strain evidence="2">Ve08.2h10</strain>
    </source>
</reference>
<accession>A0A0D0CKU2</accession>
<dbReference type="HOGENOM" id="CLU_2498541_0_0_1"/>
<proteinExistence type="predicted"/>
<evidence type="ECO:0000313" key="2">
    <source>
        <dbReference type="Proteomes" id="UP000054538"/>
    </source>
</evidence>
<dbReference type="AlphaFoldDB" id="A0A0D0CKU2"/>
<gene>
    <name evidence="1" type="ORF">PAXRUDRAFT_803816</name>
</gene>
<reference evidence="1 2" key="1">
    <citation type="submission" date="2014-04" db="EMBL/GenBank/DDBJ databases">
        <authorList>
            <consortium name="DOE Joint Genome Institute"/>
            <person name="Kuo A."/>
            <person name="Kohler A."/>
            <person name="Jargeat P."/>
            <person name="Nagy L.G."/>
            <person name="Floudas D."/>
            <person name="Copeland A."/>
            <person name="Barry K.W."/>
            <person name="Cichocki N."/>
            <person name="Veneault-Fourrey C."/>
            <person name="LaButti K."/>
            <person name="Lindquist E.A."/>
            <person name="Lipzen A."/>
            <person name="Lundell T."/>
            <person name="Morin E."/>
            <person name="Murat C."/>
            <person name="Sun H."/>
            <person name="Tunlid A."/>
            <person name="Henrissat B."/>
            <person name="Grigoriev I.V."/>
            <person name="Hibbett D.S."/>
            <person name="Martin F."/>
            <person name="Nordberg H.P."/>
            <person name="Cantor M.N."/>
            <person name="Hua S.X."/>
        </authorList>
    </citation>
    <scope>NUCLEOTIDE SEQUENCE [LARGE SCALE GENOMIC DNA]</scope>
    <source>
        <strain evidence="1 2">Ve08.2h10</strain>
    </source>
</reference>
<organism evidence="1 2">
    <name type="scientific">Paxillus rubicundulus Ve08.2h10</name>
    <dbReference type="NCBI Taxonomy" id="930991"/>
    <lineage>
        <taxon>Eukaryota</taxon>
        <taxon>Fungi</taxon>
        <taxon>Dikarya</taxon>
        <taxon>Basidiomycota</taxon>
        <taxon>Agaricomycotina</taxon>
        <taxon>Agaricomycetes</taxon>
        <taxon>Agaricomycetidae</taxon>
        <taxon>Boletales</taxon>
        <taxon>Paxilineae</taxon>
        <taxon>Paxillaceae</taxon>
        <taxon>Paxillus</taxon>
    </lineage>
</organism>
<evidence type="ECO:0000313" key="1">
    <source>
        <dbReference type="EMBL" id="KIK83377.1"/>
    </source>
</evidence>
<sequence>MEVIHVMEIILSSNLGRHVCGIGRHMVTSGEATEIEKCDYISNSHSVSQLRQNHPLDGKQMMKQRPLLAYNGPFQMKINDARGIGS</sequence>
<protein>
    <submittedName>
        <fullName evidence="1">Uncharacterized protein</fullName>
    </submittedName>
</protein>
<name>A0A0D0CKU2_9AGAM</name>
<dbReference type="EMBL" id="KN825595">
    <property type="protein sequence ID" value="KIK83377.1"/>
    <property type="molecule type" value="Genomic_DNA"/>
</dbReference>
<keyword evidence="2" id="KW-1185">Reference proteome</keyword>
<dbReference type="InParanoid" id="A0A0D0CKU2"/>
<dbReference type="Proteomes" id="UP000054538">
    <property type="component" value="Unassembled WGS sequence"/>
</dbReference>